<organism evidence="1 2">
    <name type="scientific">Nocardia otitidiscaviarum</name>
    <dbReference type="NCBI Taxonomy" id="1823"/>
    <lineage>
        <taxon>Bacteria</taxon>
        <taxon>Bacillati</taxon>
        <taxon>Actinomycetota</taxon>
        <taxon>Actinomycetes</taxon>
        <taxon>Mycobacteriales</taxon>
        <taxon>Nocardiaceae</taxon>
        <taxon>Nocardia</taxon>
    </lineage>
</organism>
<dbReference type="Proteomes" id="UP000255467">
    <property type="component" value="Unassembled WGS sequence"/>
</dbReference>
<reference evidence="1 2" key="1">
    <citation type="submission" date="2018-06" db="EMBL/GenBank/DDBJ databases">
        <authorList>
            <consortium name="Pathogen Informatics"/>
            <person name="Doyle S."/>
        </authorList>
    </citation>
    <scope>NUCLEOTIDE SEQUENCE [LARGE SCALE GENOMIC DNA]</scope>
    <source>
        <strain evidence="1 2">NCTC1934</strain>
    </source>
</reference>
<dbReference type="AlphaFoldDB" id="A0A379JM28"/>
<dbReference type="RefSeq" id="WP_255222352.1">
    <property type="nucleotide sequence ID" value="NZ_UGRY01000008.1"/>
</dbReference>
<evidence type="ECO:0008006" key="3">
    <source>
        <dbReference type="Google" id="ProtNLM"/>
    </source>
</evidence>
<keyword evidence="2" id="KW-1185">Reference proteome</keyword>
<accession>A0A379JM28</accession>
<gene>
    <name evidence="1" type="ORF">NCTC1934_06919</name>
</gene>
<protein>
    <recommendedName>
        <fullName evidence="3">Regulator component</fullName>
    </recommendedName>
</protein>
<sequence>MDDSTRRVVAAREAVMALVPSPWNRDAFLRALGEWRGKPIELMPVESALLPGTLDPGRGTPCGLWLDCTDVDVIAYDSATSDYHIDQIIAHETGHMLLDHDADGAGLLGVQQLLPDVDPALIRRVLGRSQFADHQEAEAELFADLLLVGVSRWRSSRPMTSFWGGEP</sequence>
<evidence type="ECO:0000313" key="1">
    <source>
        <dbReference type="EMBL" id="SUD49565.1"/>
    </source>
</evidence>
<dbReference type="EMBL" id="UGRY01000008">
    <property type="protein sequence ID" value="SUD49565.1"/>
    <property type="molecule type" value="Genomic_DNA"/>
</dbReference>
<proteinExistence type="predicted"/>
<evidence type="ECO:0000313" key="2">
    <source>
        <dbReference type="Proteomes" id="UP000255467"/>
    </source>
</evidence>
<name>A0A379JM28_9NOCA</name>